<dbReference type="InterPro" id="IPR002104">
    <property type="entry name" value="Integrase_catalytic"/>
</dbReference>
<dbReference type="EMBL" id="FMAO01000025">
    <property type="protein sequence ID" value="SCC14806.1"/>
    <property type="molecule type" value="Genomic_DNA"/>
</dbReference>
<organism evidence="6 7">
    <name type="scientific">Weissella bombi</name>
    <dbReference type="NCBI Taxonomy" id="1505725"/>
    <lineage>
        <taxon>Bacteria</taxon>
        <taxon>Bacillati</taxon>
        <taxon>Bacillota</taxon>
        <taxon>Bacilli</taxon>
        <taxon>Lactobacillales</taxon>
        <taxon>Lactobacillaceae</taxon>
        <taxon>Weissella</taxon>
    </lineage>
</organism>
<feature type="domain" description="Tyr recombinase" evidence="5">
    <location>
        <begin position="163"/>
        <end position="354"/>
    </location>
</feature>
<comment type="similarity">
    <text evidence="1">Belongs to the 'phage' integrase family.</text>
</comment>
<name>A0A1C4C6R1_9LACO</name>
<dbReference type="InterPro" id="IPR010998">
    <property type="entry name" value="Integrase_recombinase_N"/>
</dbReference>
<dbReference type="Pfam" id="PF00589">
    <property type="entry name" value="Phage_integrase"/>
    <property type="match status" value="1"/>
</dbReference>
<dbReference type="InterPro" id="IPR013762">
    <property type="entry name" value="Integrase-like_cat_sf"/>
</dbReference>
<evidence type="ECO:0000259" key="5">
    <source>
        <dbReference type="PROSITE" id="PS51898"/>
    </source>
</evidence>
<dbReference type="SUPFAM" id="SSF56349">
    <property type="entry name" value="DNA breaking-rejoining enzymes"/>
    <property type="match status" value="1"/>
</dbReference>
<dbReference type="Gene3D" id="1.10.150.130">
    <property type="match status" value="1"/>
</dbReference>
<dbReference type="PROSITE" id="PS51898">
    <property type="entry name" value="TYR_RECOMBINASE"/>
    <property type="match status" value="1"/>
</dbReference>
<keyword evidence="2" id="KW-0229">DNA integration</keyword>
<evidence type="ECO:0000256" key="1">
    <source>
        <dbReference type="ARBA" id="ARBA00008857"/>
    </source>
</evidence>
<dbReference type="InterPro" id="IPR004107">
    <property type="entry name" value="Integrase_SAM-like_N"/>
</dbReference>
<dbReference type="OrthoDB" id="9803188at2"/>
<dbReference type="CDD" id="cd01189">
    <property type="entry name" value="INT_ICEBs1_C_like"/>
    <property type="match status" value="1"/>
</dbReference>
<reference evidence="7" key="1">
    <citation type="submission" date="2016-08" db="EMBL/GenBank/DDBJ databases">
        <authorList>
            <person name="Varghese N."/>
            <person name="Submissions Spin"/>
        </authorList>
    </citation>
    <scope>NUCLEOTIDE SEQUENCE [LARGE SCALE GENOMIC DNA]</scope>
    <source>
        <strain evidence="7">R-53094</strain>
    </source>
</reference>
<dbReference type="Pfam" id="PF14659">
    <property type="entry name" value="Phage_int_SAM_3"/>
    <property type="match status" value="1"/>
</dbReference>
<dbReference type="RefSeq" id="WP_092464073.1">
    <property type="nucleotide sequence ID" value="NZ_BJEE01000001.1"/>
</dbReference>
<sequence length="363" mass="41919">MASIYKRGKTYTASIFVMKDGERRRKTKSGFRTKSEAQGWANEMEVAKQNDELQLNSNMLFSDFFDEWFETFKKPTVSKSTARWYVYVSRNIHEYFKTTKIQNVTRYKYQKFLNDFGTKHGIATSRKLNAMIKEVARSAQYEGYITKNFAESAKITGHAKKDNQLKYLDETDMKALVEYIESKPLAVRAATDMMILFALQSGARYSEIAALQWDNLDFEESVVHIERSWDQVSKEFKPTKTKTSVRDIALPMLFMQELEDWHTLSASKSFVFTSHNMLPPTSNAANKQLRRDLDDISAEKVITFHGLRHTHASWLLSHNVDVQYVADRLGHSDISITLGTYTHLLKDHRNSEASKSVNLLSNL</sequence>
<dbReference type="PANTHER" id="PTHR30629:SF2">
    <property type="entry name" value="PROPHAGE INTEGRASE INTS-RELATED"/>
    <property type="match status" value="1"/>
</dbReference>
<dbReference type="GO" id="GO:0003677">
    <property type="term" value="F:DNA binding"/>
    <property type="evidence" value="ECO:0007669"/>
    <property type="project" value="UniProtKB-KW"/>
</dbReference>
<dbReference type="STRING" id="1505725.GA0061074_1253"/>
<gene>
    <name evidence="6" type="ORF">GA0061074_1253</name>
</gene>
<dbReference type="Gene3D" id="1.10.443.10">
    <property type="entry name" value="Intergrase catalytic core"/>
    <property type="match status" value="1"/>
</dbReference>
<evidence type="ECO:0000256" key="3">
    <source>
        <dbReference type="ARBA" id="ARBA00023125"/>
    </source>
</evidence>
<dbReference type="InterPro" id="IPR028259">
    <property type="entry name" value="AP2-like_int_N"/>
</dbReference>
<dbReference type="Pfam" id="PF14657">
    <property type="entry name" value="Arm-DNA-bind_4"/>
    <property type="match status" value="1"/>
</dbReference>
<dbReference type="InterPro" id="IPR011010">
    <property type="entry name" value="DNA_brk_join_enz"/>
</dbReference>
<keyword evidence="3" id="KW-0238">DNA-binding</keyword>
<evidence type="ECO:0000256" key="4">
    <source>
        <dbReference type="ARBA" id="ARBA00023172"/>
    </source>
</evidence>
<dbReference type="Proteomes" id="UP000199268">
    <property type="component" value="Unassembled WGS sequence"/>
</dbReference>
<protein>
    <submittedName>
        <fullName evidence="6">Site-specific recombinase XerD</fullName>
    </submittedName>
</protein>
<dbReference type="GO" id="GO:0015074">
    <property type="term" value="P:DNA integration"/>
    <property type="evidence" value="ECO:0007669"/>
    <property type="project" value="UniProtKB-KW"/>
</dbReference>
<keyword evidence="7" id="KW-1185">Reference proteome</keyword>
<dbReference type="InterPro" id="IPR050808">
    <property type="entry name" value="Phage_Integrase"/>
</dbReference>
<evidence type="ECO:0000313" key="6">
    <source>
        <dbReference type="EMBL" id="SCC14806.1"/>
    </source>
</evidence>
<evidence type="ECO:0000256" key="2">
    <source>
        <dbReference type="ARBA" id="ARBA00022908"/>
    </source>
</evidence>
<dbReference type="AlphaFoldDB" id="A0A1C4C6R1"/>
<evidence type="ECO:0000313" key="7">
    <source>
        <dbReference type="Proteomes" id="UP000199268"/>
    </source>
</evidence>
<proteinExistence type="inferred from homology"/>
<accession>A0A1C4C6R1</accession>
<keyword evidence="4" id="KW-0233">DNA recombination</keyword>
<dbReference type="PANTHER" id="PTHR30629">
    <property type="entry name" value="PROPHAGE INTEGRASE"/>
    <property type="match status" value="1"/>
</dbReference>
<dbReference type="GO" id="GO:0006310">
    <property type="term" value="P:DNA recombination"/>
    <property type="evidence" value="ECO:0007669"/>
    <property type="project" value="UniProtKB-KW"/>
</dbReference>